<protein>
    <submittedName>
        <fullName evidence="2">Uncharacterized protein</fullName>
    </submittedName>
</protein>
<dbReference type="EMBL" id="JANPWB010000010">
    <property type="protein sequence ID" value="KAJ1141637.1"/>
    <property type="molecule type" value="Genomic_DNA"/>
</dbReference>
<dbReference type="AlphaFoldDB" id="A0AAV7QQB5"/>
<feature type="region of interest" description="Disordered" evidence="1">
    <location>
        <begin position="1"/>
        <end position="198"/>
    </location>
</feature>
<proteinExistence type="predicted"/>
<feature type="compositionally biased region" description="Polar residues" evidence="1">
    <location>
        <begin position="1"/>
        <end position="13"/>
    </location>
</feature>
<feature type="compositionally biased region" description="Polar residues" evidence="1">
    <location>
        <begin position="85"/>
        <end position="105"/>
    </location>
</feature>
<organism evidence="2 3">
    <name type="scientific">Pleurodeles waltl</name>
    <name type="common">Iberian ribbed newt</name>
    <dbReference type="NCBI Taxonomy" id="8319"/>
    <lineage>
        <taxon>Eukaryota</taxon>
        <taxon>Metazoa</taxon>
        <taxon>Chordata</taxon>
        <taxon>Craniata</taxon>
        <taxon>Vertebrata</taxon>
        <taxon>Euteleostomi</taxon>
        <taxon>Amphibia</taxon>
        <taxon>Batrachia</taxon>
        <taxon>Caudata</taxon>
        <taxon>Salamandroidea</taxon>
        <taxon>Salamandridae</taxon>
        <taxon>Pleurodelinae</taxon>
        <taxon>Pleurodeles</taxon>
    </lineage>
</organism>
<gene>
    <name evidence="2" type="ORF">NDU88_007965</name>
</gene>
<keyword evidence="3" id="KW-1185">Reference proteome</keyword>
<name>A0AAV7QQB5_PLEWA</name>
<accession>A0AAV7QQB5</accession>
<comment type="caution">
    <text evidence="2">The sequence shown here is derived from an EMBL/GenBank/DDBJ whole genome shotgun (WGS) entry which is preliminary data.</text>
</comment>
<evidence type="ECO:0000313" key="2">
    <source>
        <dbReference type="EMBL" id="KAJ1141637.1"/>
    </source>
</evidence>
<dbReference type="Proteomes" id="UP001066276">
    <property type="component" value="Chromosome 6"/>
</dbReference>
<evidence type="ECO:0000256" key="1">
    <source>
        <dbReference type="SAM" id="MobiDB-lite"/>
    </source>
</evidence>
<feature type="compositionally biased region" description="Polar residues" evidence="1">
    <location>
        <begin position="117"/>
        <end position="133"/>
    </location>
</feature>
<sequence>MSSTKATRVSLETPSRHHLHQRIFSYHRQSNQQRPYCSPGAKVLKRPKKAKAAPDDAGRAPPARSSRRSKPSSPPTRPSTRRSKAGQSIPGSGFPTNGTEPQHGTTGAPHPDISANPGCSVSLHQAGTAQQPSVPHPKRGRLSHPGCATAWSPPPGRAPEPRAAQISLGGAVVRSDCRRSPPGSTHHSPRSGFSRPPT</sequence>
<reference evidence="2" key="1">
    <citation type="journal article" date="2022" name="bioRxiv">
        <title>Sequencing and chromosome-scale assembly of the giantPleurodeles waltlgenome.</title>
        <authorList>
            <person name="Brown T."/>
            <person name="Elewa A."/>
            <person name="Iarovenko S."/>
            <person name="Subramanian E."/>
            <person name="Araus A.J."/>
            <person name="Petzold A."/>
            <person name="Susuki M."/>
            <person name="Suzuki K.-i.T."/>
            <person name="Hayashi T."/>
            <person name="Toyoda A."/>
            <person name="Oliveira C."/>
            <person name="Osipova E."/>
            <person name="Leigh N.D."/>
            <person name="Simon A."/>
            <person name="Yun M.H."/>
        </authorList>
    </citation>
    <scope>NUCLEOTIDE SEQUENCE</scope>
    <source>
        <strain evidence="2">20211129_DDA</strain>
        <tissue evidence="2">Liver</tissue>
    </source>
</reference>
<evidence type="ECO:0000313" key="3">
    <source>
        <dbReference type="Proteomes" id="UP001066276"/>
    </source>
</evidence>